<feature type="domain" description="USP" evidence="2">
    <location>
        <begin position="216"/>
        <end position="592"/>
    </location>
</feature>
<protein>
    <recommendedName>
        <fullName evidence="2">USP domain-containing protein</fullName>
    </recommendedName>
</protein>
<keyword evidence="4" id="KW-1185">Reference proteome</keyword>
<evidence type="ECO:0000313" key="3">
    <source>
        <dbReference type="EMBL" id="ORX35476.1"/>
    </source>
</evidence>
<organism evidence="3 4">
    <name type="scientific">Kockovaella imperatae</name>
    <dbReference type="NCBI Taxonomy" id="4999"/>
    <lineage>
        <taxon>Eukaryota</taxon>
        <taxon>Fungi</taxon>
        <taxon>Dikarya</taxon>
        <taxon>Basidiomycota</taxon>
        <taxon>Agaricomycotina</taxon>
        <taxon>Tremellomycetes</taxon>
        <taxon>Tremellales</taxon>
        <taxon>Cuniculitremaceae</taxon>
        <taxon>Kockovaella</taxon>
    </lineage>
</organism>
<dbReference type="InParanoid" id="A0A1Y1UD73"/>
<accession>A0A1Y1UD73</accession>
<evidence type="ECO:0000313" key="4">
    <source>
        <dbReference type="Proteomes" id="UP000193218"/>
    </source>
</evidence>
<dbReference type="InterPro" id="IPR038765">
    <property type="entry name" value="Papain-like_cys_pep_sf"/>
</dbReference>
<evidence type="ECO:0000256" key="1">
    <source>
        <dbReference type="SAM" id="MobiDB-lite"/>
    </source>
</evidence>
<dbReference type="GeneID" id="33558394"/>
<dbReference type="GO" id="GO:0005829">
    <property type="term" value="C:cytosol"/>
    <property type="evidence" value="ECO:0007669"/>
    <property type="project" value="TreeGrafter"/>
</dbReference>
<dbReference type="PROSITE" id="PS50235">
    <property type="entry name" value="USP_3"/>
    <property type="match status" value="1"/>
</dbReference>
<dbReference type="InterPro" id="IPR003903">
    <property type="entry name" value="UIM_dom"/>
</dbReference>
<dbReference type="PANTHER" id="PTHR39597">
    <property type="entry name" value="UBA DOMAIN-CONTAINING PROTEIN RUP1"/>
    <property type="match status" value="1"/>
</dbReference>
<dbReference type="Proteomes" id="UP000193218">
    <property type="component" value="Unassembled WGS sequence"/>
</dbReference>
<dbReference type="CDD" id="cd02257">
    <property type="entry name" value="Peptidase_C19"/>
    <property type="match status" value="1"/>
</dbReference>
<dbReference type="GO" id="GO:0005634">
    <property type="term" value="C:nucleus"/>
    <property type="evidence" value="ECO:0007669"/>
    <property type="project" value="TreeGrafter"/>
</dbReference>
<dbReference type="PROSITE" id="PS50330">
    <property type="entry name" value="UIM"/>
    <property type="match status" value="1"/>
</dbReference>
<name>A0A1Y1UD73_9TREE</name>
<feature type="region of interest" description="Disordered" evidence="1">
    <location>
        <begin position="591"/>
        <end position="661"/>
    </location>
</feature>
<dbReference type="Gene3D" id="3.90.70.10">
    <property type="entry name" value="Cysteine proteinases"/>
    <property type="match status" value="1"/>
</dbReference>
<feature type="region of interest" description="Disordered" evidence="1">
    <location>
        <begin position="50"/>
        <end position="90"/>
    </location>
</feature>
<dbReference type="STRING" id="4999.A0A1Y1UD73"/>
<dbReference type="InterPro" id="IPR001394">
    <property type="entry name" value="Peptidase_C19_UCH"/>
</dbReference>
<feature type="compositionally biased region" description="Polar residues" evidence="1">
    <location>
        <begin position="613"/>
        <end position="622"/>
    </location>
</feature>
<gene>
    <name evidence="3" type="ORF">BD324DRAFT_632995</name>
</gene>
<proteinExistence type="predicted"/>
<evidence type="ECO:0000259" key="2">
    <source>
        <dbReference type="PROSITE" id="PS50235"/>
    </source>
</evidence>
<dbReference type="PANTHER" id="PTHR39597:SF1">
    <property type="entry name" value="UBA DOMAIN-CONTAINING PROTEIN RUP1"/>
    <property type="match status" value="1"/>
</dbReference>
<feature type="compositionally biased region" description="Basic and acidic residues" evidence="1">
    <location>
        <begin position="623"/>
        <end position="638"/>
    </location>
</feature>
<dbReference type="Pfam" id="PF00443">
    <property type="entry name" value="UCH"/>
    <property type="match status" value="1"/>
</dbReference>
<sequence length="661" mass="73143">MSIDQNLFDQLTGMGIEPPLARAAATRYSSVEPAIEWCFGAGLDWKPEDEQLPDYGSNVSNTSPSKPVGVAARSMPFQSNNPFRSTPPPDSIPEITDDDVELQKAITMSQEAPEEDDRAVRERSVRASGVPPPSPEPEERIENVGSVFGPSYKEDKEGKMALVPASQAQNLPPNEDDDFHRAVADSLMTASFHSASAQRDMEKPIPQIRTNGAPLVLYSQSGNSTYAANLFQGLFAIPQLREAIMTKLNEELDPHTYMKFALMQELSMRMVTEERSFIEIDEALKEIRGAEPSQLPPSDPAIELLIEVSRIVGTALEASKSQSALCARPALLFNSLLDGDIPSASAHVNFRRSTDVGLDIYSALASILWKPDQSSQTILELSDILTVKLDWGYGAPRELWHLQDKIILDRFLKENSARTAQIRAQQGVVQGQIRRLKEKIDRLTVYNDQNYHDSIARLVKHLETSPVPKDDIAALSREELTAKLSLTLDVLKRKTANMQAELDVLSAQAGSAVFETDDPAFNRHMYKLRAILMHDGALVAGSHLYTYVRYGDDIWWKIRDHEATRVEWDDIASDRTGLFMDGGPYILLYSRDGPRPAPPEQDLISFDSESDEAVNQQSSSRTSRTEASDEEALPRSETDATTATTNAGPVVDQGDGDVNMA</sequence>
<dbReference type="SUPFAM" id="SSF54001">
    <property type="entry name" value="Cysteine proteinases"/>
    <property type="match status" value="1"/>
</dbReference>
<dbReference type="GO" id="GO:0004843">
    <property type="term" value="F:cysteine-type deubiquitinase activity"/>
    <property type="evidence" value="ECO:0007669"/>
    <property type="project" value="InterPro"/>
</dbReference>
<dbReference type="RefSeq" id="XP_021869666.1">
    <property type="nucleotide sequence ID" value="XM_022016585.1"/>
</dbReference>
<feature type="region of interest" description="Disordered" evidence="1">
    <location>
        <begin position="108"/>
        <end position="142"/>
    </location>
</feature>
<dbReference type="AlphaFoldDB" id="A0A1Y1UD73"/>
<dbReference type="GO" id="GO:0016579">
    <property type="term" value="P:protein deubiquitination"/>
    <property type="evidence" value="ECO:0007669"/>
    <property type="project" value="InterPro"/>
</dbReference>
<reference evidence="3 4" key="1">
    <citation type="submission" date="2017-03" db="EMBL/GenBank/DDBJ databases">
        <title>Widespread Adenine N6-methylation of Active Genes in Fungi.</title>
        <authorList>
            <consortium name="DOE Joint Genome Institute"/>
            <person name="Mondo S.J."/>
            <person name="Dannebaum R.O."/>
            <person name="Kuo R.C."/>
            <person name="Louie K.B."/>
            <person name="Bewick A.J."/>
            <person name="Labutti K."/>
            <person name="Haridas S."/>
            <person name="Kuo A."/>
            <person name="Salamov A."/>
            <person name="Ahrendt S.R."/>
            <person name="Lau R."/>
            <person name="Bowen B.P."/>
            <person name="Lipzen A."/>
            <person name="Sullivan W."/>
            <person name="Andreopoulos W.B."/>
            <person name="Clum A."/>
            <person name="Lindquist E."/>
            <person name="Daum C."/>
            <person name="Northen T.R."/>
            <person name="Ramamoorthy G."/>
            <person name="Schmitz R.J."/>
            <person name="Gryganskyi A."/>
            <person name="Culley D."/>
            <person name="Magnuson J."/>
            <person name="James T.Y."/>
            <person name="O'Malley M.A."/>
            <person name="Stajich J.E."/>
            <person name="Spatafora J.W."/>
            <person name="Visel A."/>
            <person name="Grigoriev I.V."/>
        </authorList>
    </citation>
    <scope>NUCLEOTIDE SEQUENCE [LARGE SCALE GENOMIC DNA]</scope>
    <source>
        <strain evidence="3 4">NRRL Y-17943</strain>
    </source>
</reference>
<comment type="caution">
    <text evidence="3">The sequence shown here is derived from an EMBL/GenBank/DDBJ whole genome shotgun (WGS) entry which is preliminary data.</text>
</comment>
<dbReference type="OrthoDB" id="443682at2759"/>
<dbReference type="EMBL" id="NBSH01000011">
    <property type="protein sequence ID" value="ORX35476.1"/>
    <property type="molecule type" value="Genomic_DNA"/>
</dbReference>
<dbReference type="InterPro" id="IPR055335">
    <property type="entry name" value="Ucp6/RUP1"/>
</dbReference>
<dbReference type="InterPro" id="IPR028889">
    <property type="entry name" value="USP"/>
</dbReference>